<dbReference type="InterPro" id="IPR013210">
    <property type="entry name" value="LRR_N_plant-typ"/>
</dbReference>
<evidence type="ECO:0000256" key="10">
    <source>
        <dbReference type="ARBA" id="ARBA00022741"/>
    </source>
</evidence>
<evidence type="ECO:0000256" key="11">
    <source>
        <dbReference type="ARBA" id="ARBA00022777"/>
    </source>
</evidence>
<evidence type="ECO:0000256" key="18">
    <source>
        <dbReference type="SAM" id="Phobius"/>
    </source>
</evidence>
<dbReference type="InterPro" id="IPR050647">
    <property type="entry name" value="Plant_LRR-RLKs"/>
</dbReference>
<dbReference type="SUPFAM" id="SSF52047">
    <property type="entry name" value="RNI-like"/>
    <property type="match status" value="1"/>
</dbReference>
<dbReference type="GO" id="GO:0016020">
    <property type="term" value="C:membrane"/>
    <property type="evidence" value="ECO:0007669"/>
    <property type="project" value="UniProtKB-SubCell"/>
</dbReference>
<dbReference type="InterPro" id="IPR001245">
    <property type="entry name" value="Ser-Thr/Tyr_kinase_cat_dom"/>
</dbReference>
<reference evidence="20" key="1">
    <citation type="submission" date="2017-11" db="EMBL/GenBank/DDBJ databases">
        <title>CLAVATA was a genetic novelty for the morphological innovation of 3D growth in land plants.</title>
        <authorList>
            <person name="White C.D."/>
            <person name="Cammarata J."/>
            <person name="Venza Z.N."/>
            <person name="Sang S."/>
            <person name="Crook A.D."/>
            <person name="Aoyama T."/>
            <person name="Waller M."/>
            <person name="Szovenyi P."/>
            <person name="Nimchuk Z.L."/>
            <person name="Roeder A."/>
            <person name="Scanlon M."/>
            <person name="Harrison J.C."/>
        </authorList>
    </citation>
    <scope>NUCLEOTIDE SEQUENCE</scope>
</reference>
<feature type="compositionally biased region" description="Polar residues" evidence="17">
    <location>
        <begin position="955"/>
        <end position="971"/>
    </location>
</feature>
<dbReference type="Pfam" id="PF07714">
    <property type="entry name" value="PK_Tyr_Ser-Thr"/>
    <property type="match status" value="1"/>
</dbReference>
<dbReference type="FunFam" id="1.10.510.10:FF:000201">
    <property type="entry name" value="Leucine-rich repeat receptor-like serine/threonine-protein kinase"/>
    <property type="match status" value="1"/>
</dbReference>
<evidence type="ECO:0000256" key="8">
    <source>
        <dbReference type="ARBA" id="ARBA00022729"/>
    </source>
</evidence>
<dbReference type="GO" id="GO:0010075">
    <property type="term" value="P:regulation of meristem growth"/>
    <property type="evidence" value="ECO:0007669"/>
    <property type="project" value="UniProtKB-ARBA"/>
</dbReference>
<dbReference type="FunFam" id="3.30.200.20:FF:000292">
    <property type="entry name" value="Leucine-rich repeat receptor-like serine/threonine-protein kinase BAM1"/>
    <property type="match status" value="1"/>
</dbReference>
<dbReference type="PANTHER" id="PTHR48056">
    <property type="entry name" value="LRR RECEPTOR-LIKE SERINE/THREONINE-PROTEIN KINASE-RELATED"/>
    <property type="match status" value="1"/>
</dbReference>
<comment type="subcellular location">
    <subcellularLocation>
        <location evidence="1">Membrane</location>
        <topology evidence="1">Single-pass membrane protein</topology>
    </subcellularLocation>
</comment>
<dbReference type="GO" id="GO:0033612">
    <property type="term" value="F:receptor serine/threonine kinase binding"/>
    <property type="evidence" value="ECO:0007669"/>
    <property type="project" value="TreeGrafter"/>
</dbReference>
<name>A0A386TXC4_9EMBR</name>
<dbReference type="PROSITE" id="PS51450">
    <property type="entry name" value="LRR"/>
    <property type="match status" value="1"/>
</dbReference>
<dbReference type="FunFam" id="3.80.10.10:FF:000371">
    <property type="entry name" value="Leucine-rich repeat receptor-like serine/threonine-protein kinase BAM3"/>
    <property type="match status" value="1"/>
</dbReference>
<evidence type="ECO:0000256" key="16">
    <source>
        <dbReference type="ARBA" id="ARBA00023180"/>
    </source>
</evidence>
<evidence type="ECO:0000256" key="7">
    <source>
        <dbReference type="ARBA" id="ARBA00022692"/>
    </source>
</evidence>
<keyword evidence="10" id="KW-0547">Nucleotide-binding</keyword>
<dbReference type="InterPro" id="IPR003591">
    <property type="entry name" value="Leu-rich_rpt_typical-subtyp"/>
</dbReference>
<comment type="similarity">
    <text evidence="2">Belongs to the protein kinase superfamily. Ser/Thr protein kinase family.</text>
</comment>
<dbReference type="PROSITE" id="PS00108">
    <property type="entry name" value="PROTEIN_KINASE_ST"/>
    <property type="match status" value="1"/>
</dbReference>
<keyword evidence="16" id="KW-0325">Glycoprotein</keyword>
<dbReference type="Gene3D" id="3.80.10.10">
    <property type="entry name" value="Ribonuclease Inhibitor"/>
    <property type="match status" value="5"/>
</dbReference>
<evidence type="ECO:0000256" key="9">
    <source>
        <dbReference type="ARBA" id="ARBA00022737"/>
    </source>
</evidence>
<keyword evidence="11" id="KW-0418">Kinase</keyword>
<dbReference type="EC" id="2.7.11.1" evidence="3"/>
<keyword evidence="15 18" id="KW-0472">Membrane</keyword>
<keyword evidence="12" id="KW-0221">Differentiation</keyword>
<dbReference type="InterPro" id="IPR001611">
    <property type="entry name" value="Leu-rich_rpt"/>
</dbReference>
<evidence type="ECO:0000256" key="17">
    <source>
        <dbReference type="SAM" id="MobiDB-lite"/>
    </source>
</evidence>
<dbReference type="SUPFAM" id="SSF52058">
    <property type="entry name" value="L domain-like"/>
    <property type="match status" value="1"/>
</dbReference>
<evidence type="ECO:0000256" key="13">
    <source>
        <dbReference type="ARBA" id="ARBA00022840"/>
    </source>
</evidence>
<keyword evidence="5" id="KW-0433">Leucine-rich repeat</keyword>
<dbReference type="SMART" id="SM00220">
    <property type="entry name" value="S_TKc"/>
    <property type="match status" value="1"/>
</dbReference>
<dbReference type="FunFam" id="3.80.10.10:FF:000041">
    <property type="entry name" value="LRR receptor-like serine/threonine-protein kinase ERECTA"/>
    <property type="match status" value="1"/>
</dbReference>
<dbReference type="SUPFAM" id="SSF56112">
    <property type="entry name" value="Protein kinase-like (PK-like)"/>
    <property type="match status" value="1"/>
</dbReference>
<protein>
    <recommendedName>
        <fullName evidence="3">non-specific serine/threonine protein kinase</fullName>
        <ecNumber evidence="3">2.7.11.1</ecNumber>
    </recommendedName>
</protein>
<feature type="region of interest" description="Disordered" evidence="17">
    <location>
        <begin position="955"/>
        <end position="982"/>
    </location>
</feature>
<dbReference type="InterPro" id="IPR000719">
    <property type="entry name" value="Prot_kinase_dom"/>
</dbReference>
<feature type="transmembrane region" description="Helical" evidence="18">
    <location>
        <begin position="614"/>
        <end position="637"/>
    </location>
</feature>
<accession>A0A386TXC4</accession>
<evidence type="ECO:0000256" key="12">
    <source>
        <dbReference type="ARBA" id="ARBA00022782"/>
    </source>
</evidence>
<dbReference type="PROSITE" id="PS50011">
    <property type="entry name" value="PROTEIN_KINASE_DOM"/>
    <property type="match status" value="1"/>
</dbReference>
<dbReference type="Pfam" id="PF23598">
    <property type="entry name" value="LRR_14"/>
    <property type="match status" value="1"/>
</dbReference>
<keyword evidence="7 18" id="KW-0812">Transmembrane</keyword>
<evidence type="ECO:0000256" key="3">
    <source>
        <dbReference type="ARBA" id="ARBA00012513"/>
    </source>
</evidence>
<proteinExistence type="evidence at transcript level"/>
<dbReference type="InterPro" id="IPR055414">
    <property type="entry name" value="LRR_R13L4/SHOC2-like"/>
</dbReference>
<dbReference type="PANTHER" id="PTHR48056:SF15">
    <property type="entry name" value="RECEPTOR-LIKE PROTEIN KINASE HSL1"/>
    <property type="match status" value="1"/>
</dbReference>
<evidence type="ECO:0000256" key="15">
    <source>
        <dbReference type="ARBA" id="ARBA00023136"/>
    </source>
</evidence>
<evidence type="ECO:0000259" key="19">
    <source>
        <dbReference type="PROSITE" id="PS50011"/>
    </source>
</evidence>
<sequence>MEIKAALVDQMDHLEGWQGNATTACEWKGVSCNAAGRVEELSLAGLNLTGSLSPAVGFLTALTNLSVEQNNFTGTLPGAIANLTRLRFLNVSNNNFSYSFPAGFGALTKLEMLDTYNNNFSGPLPEELAVLPALEHLHLGGSYFEGSIPPSYGNISSLKYLALSGNSLTGRIPAELGNLNLLEGLYLGYFNVYDDGIPPELGKLKNLVRLDLGGCQLTGGIPAELGNLESLDTLFLQFNELTGSIPLGLGNLSNLKSLDTSLNQMSGAIPPDFYKLQKLELLSLFGNQLMSGPIPDFIAALPNLQVLHLWGNQFTGSIPANLGNSTKLIMVDLSNNSLSGVIPPYLCNGALQRLILQINQLSGPIPDSIGSCRSLEYLRLGHNQLNGTIPAALLGLTNLSFLELLDNHLEGPIPQGFINVPRLSRLDLSDNLLDGVLPSNIGSLQSMQYLALTGNRFSGSIPSDIGLLSVLNTVDLSRNYFTGGIPPEIGLCSQLSDLDLSSNQLTAEIPEELSHLPVLAYLNLSRNLLKGPIPEELEDLQTLNIVDFSYNNLSGPIPVSGTFQFFNYSSYVGNPGLCGPQNIIPAGSSACDSPKSTAYPMRSAPHRGGKAAPIAWIVGGLFAAALIVLLVGVCCFFNKYQWYISSILAKDKSIRPWKLTAFQRLNFSANHVLGCLSEDNIIGRGGAGTVYKGEMPDGENIAVKRLPGKATTKGFSHDHGFSAEIQTLGKIRHRNIVRLLGCCSNHETNLLVYEYMPYGSLGEILHGKNHVLLVWNTRYEIALQAAKGLAYLHHDCQPAILHRDVKSNNILLDSNLEAHVADFGLAKLLQNSGTSQSMSSISGSYGYIAPEYAYTLKVNEKSDIYSFGVVLMELITGKRPIEQEFGEGVDIVQWVRGKIQNKDMGVEVLDSRLGSKSLPLQEIMLVLRVALLCTSDLPVDRPTMREVVQMLQDVKPSSNDTKNVSSKPSTPNRKKGVTLSIV</sequence>
<evidence type="ECO:0000256" key="14">
    <source>
        <dbReference type="ARBA" id="ARBA00022989"/>
    </source>
</evidence>
<dbReference type="Gene3D" id="3.30.200.20">
    <property type="entry name" value="Phosphorylase Kinase, domain 1"/>
    <property type="match status" value="1"/>
</dbReference>
<evidence type="ECO:0000256" key="5">
    <source>
        <dbReference type="ARBA" id="ARBA00022614"/>
    </source>
</evidence>
<dbReference type="FunFam" id="3.80.10.10:FF:000129">
    <property type="entry name" value="Leucine-rich repeat receptor-like kinase"/>
    <property type="match status" value="1"/>
</dbReference>
<evidence type="ECO:0000313" key="20">
    <source>
        <dbReference type="EMBL" id="AYE92795.1"/>
    </source>
</evidence>
<dbReference type="InterPro" id="IPR032675">
    <property type="entry name" value="LRR_dom_sf"/>
</dbReference>
<dbReference type="SMART" id="SM00369">
    <property type="entry name" value="LRR_TYP"/>
    <property type="match status" value="9"/>
</dbReference>
<dbReference type="GO" id="GO:0005524">
    <property type="term" value="F:ATP binding"/>
    <property type="evidence" value="ECO:0007669"/>
    <property type="project" value="UniProtKB-KW"/>
</dbReference>
<keyword evidence="4" id="KW-0723">Serine/threonine-protein kinase</keyword>
<evidence type="ECO:0000256" key="2">
    <source>
        <dbReference type="ARBA" id="ARBA00008684"/>
    </source>
</evidence>
<evidence type="ECO:0000256" key="1">
    <source>
        <dbReference type="ARBA" id="ARBA00004167"/>
    </source>
</evidence>
<dbReference type="Pfam" id="PF00560">
    <property type="entry name" value="LRR_1"/>
    <property type="match status" value="3"/>
</dbReference>
<dbReference type="GO" id="GO:0030154">
    <property type="term" value="P:cell differentiation"/>
    <property type="evidence" value="ECO:0007669"/>
    <property type="project" value="UniProtKB-KW"/>
</dbReference>
<dbReference type="InterPro" id="IPR011009">
    <property type="entry name" value="Kinase-like_dom_sf"/>
</dbReference>
<dbReference type="InterPro" id="IPR008271">
    <property type="entry name" value="Ser/Thr_kinase_AS"/>
</dbReference>
<keyword evidence="14 18" id="KW-1133">Transmembrane helix</keyword>
<dbReference type="GO" id="GO:0004674">
    <property type="term" value="F:protein serine/threonine kinase activity"/>
    <property type="evidence" value="ECO:0007669"/>
    <property type="project" value="UniProtKB-KW"/>
</dbReference>
<evidence type="ECO:0000256" key="4">
    <source>
        <dbReference type="ARBA" id="ARBA00022527"/>
    </source>
</evidence>
<dbReference type="FunFam" id="3.80.10.10:FF:000233">
    <property type="entry name" value="Leucine-rich repeat receptor-like protein kinase TDR"/>
    <property type="match status" value="1"/>
</dbReference>
<dbReference type="Gene3D" id="1.10.510.10">
    <property type="entry name" value="Transferase(Phosphotransferase) domain 1"/>
    <property type="match status" value="1"/>
</dbReference>
<dbReference type="AlphaFoldDB" id="A0A386TXC4"/>
<dbReference type="Pfam" id="PF13855">
    <property type="entry name" value="LRR_8"/>
    <property type="match status" value="2"/>
</dbReference>
<organism evidence="20">
    <name type="scientific">Anthoceros agrestis</name>
    <dbReference type="NCBI Taxonomy" id="41834"/>
    <lineage>
        <taxon>Eukaryota</taxon>
        <taxon>Viridiplantae</taxon>
        <taxon>Streptophyta</taxon>
        <taxon>Embryophyta</taxon>
        <taxon>Anthocerotophyta</taxon>
        <taxon>Anthocerotopsida</taxon>
        <taxon>Anthocerotidae</taxon>
        <taxon>Anthocerotales</taxon>
        <taxon>Anthocerotaceae</taxon>
        <taxon>Anthoceros</taxon>
    </lineage>
</organism>
<dbReference type="EMBL" id="MG571536">
    <property type="protein sequence ID" value="AYE92795.1"/>
    <property type="molecule type" value="mRNA"/>
</dbReference>
<keyword evidence="9" id="KW-0677">Repeat</keyword>
<dbReference type="Pfam" id="PF08263">
    <property type="entry name" value="LRRNT_2"/>
    <property type="match status" value="1"/>
</dbReference>
<keyword evidence="8" id="KW-0732">Signal</keyword>
<feature type="domain" description="Protein kinase" evidence="19">
    <location>
        <begin position="676"/>
        <end position="954"/>
    </location>
</feature>
<keyword evidence="6" id="KW-0808">Transferase</keyword>
<evidence type="ECO:0000256" key="6">
    <source>
        <dbReference type="ARBA" id="ARBA00022679"/>
    </source>
</evidence>
<keyword evidence="13" id="KW-0067">ATP-binding</keyword>